<proteinExistence type="predicted"/>
<keyword evidence="2" id="KW-1185">Reference proteome</keyword>
<evidence type="ECO:0000313" key="1">
    <source>
        <dbReference type="EMBL" id="MFD2891710.1"/>
    </source>
</evidence>
<name>A0ABW5YL22_9FLAO</name>
<dbReference type="RefSeq" id="WP_379811310.1">
    <property type="nucleotide sequence ID" value="NZ_JBHUPC010000012.1"/>
</dbReference>
<dbReference type="Proteomes" id="UP001597534">
    <property type="component" value="Unassembled WGS sequence"/>
</dbReference>
<organism evidence="1 2">
    <name type="scientific">Flavobacterium chuncheonense</name>
    <dbReference type="NCBI Taxonomy" id="2026653"/>
    <lineage>
        <taxon>Bacteria</taxon>
        <taxon>Pseudomonadati</taxon>
        <taxon>Bacteroidota</taxon>
        <taxon>Flavobacteriia</taxon>
        <taxon>Flavobacteriales</taxon>
        <taxon>Flavobacteriaceae</taxon>
        <taxon>Flavobacterium</taxon>
    </lineage>
</organism>
<evidence type="ECO:0000313" key="2">
    <source>
        <dbReference type="Proteomes" id="UP001597534"/>
    </source>
</evidence>
<gene>
    <name evidence="1" type="ORF">ACFS5J_06765</name>
</gene>
<sequence>MNLLKETQFNSNYQYQPPSSTINYVTDSQKNQSITETPYFKGTNNLNTPIFTEDSSINFPTYLSSVESITIPKTVKRTINRLPKSVLNKIDNNKTIAVEKCMDFVSNFTGTVFYENEYDQWLNLNSKYLDQKYKKGNDNTYIYTSIIDALTYTTNSTYPIIEIKKGQYGNETYKSGSYSKAYKLNQRFQTINFETYTLTSEDLIEKRRKQHLKKLSEAIENKIAYNLLRIYPILEIPSIEKISIEADRLIEDNYHSKKGKALCKLNKRKKEKIKDFKNKTFVEENIKQYLYLTQKGYLMPHIGNYKSGGRVVDSFNLMPSWIREFVTINGEEIIEVDFKALHPNLAMQIYKGSTKYITHQNVANALGISLQEVKTEHLSFFNRKIQGMKRSPLYEYYNLHEPELLKNIIKDKRGSNFGHKITSMKMFELEVQIMTEVIRRLNNQGIYVLYIYDALGCKKSEADIVQKTMNEVILEFGVFTVAG</sequence>
<comment type="caution">
    <text evidence="1">The sequence shown here is derived from an EMBL/GenBank/DDBJ whole genome shotgun (WGS) entry which is preliminary data.</text>
</comment>
<dbReference type="EMBL" id="JBHUPC010000012">
    <property type="protein sequence ID" value="MFD2891710.1"/>
    <property type="molecule type" value="Genomic_DNA"/>
</dbReference>
<protein>
    <submittedName>
        <fullName evidence="1">Uncharacterized protein</fullName>
    </submittedName>
</protein>
<accession>A0ABW5YL22</accession>
<reference evidence="2" key="1">
    <citation type="journal article" date="2019" name="Int. J. Syst. Evol. Microbiol.">
        <title>The Global Catalogue of Microorganisms (GCM) 10K type strain sequencing project: providing services to taxonomists for standard genome sequencing and annotation.</title>
        <authorList>
            <consortium name="The Broad Institute Genomics Platform"/>
            <consortium name="The Broad Institute Genome Sequencing Center for Infectious Disease"/>
            <person name="Wu L."/>
            <person name="Ma J."/>
        </authorList>
    </citation>
    <scope>NUCLEOTIDE SEQUENCE [LARGE SCALE GENOMIC DNA]</scope>
    <source>
        <strain evidence="2">KCTC 22671</strain>
    </source>
</reference>